<proteinExistence type="predicted"/>
<sequence>MVLSDRCKAECSRSGTYKGLVRYFGYMFLFGNICAKNLGLVDDAARCLESPVWGRPVRGNGKIVQELEGDFRGAGWNVIKLLWGKGWDELLETAHERSRLRYWCIWLMA</sequence>
<gene>
    <name evidence="1" type="ORF">LCGC14_0500050</name>
</gene>
<accession>A0A0F9S9C0</accession>
<evidence type="ECO:0000313" key="1">
    <source>
        <dbReference type="EMBL" id="KKN63639.1"/>
    </source>
</evidence>
<comment type="caution">
    <text evidence="1">The sequence shown here is derived from an EMBL/GenBank/DDBJ whole genome shotgun (WGS) entry which is preliminary data.</text>
</comment>
<reference evidence="1" key="1">
    <citation type="journal article" date="2015" name="Nature">
        <title>Complex archaea that bridge the gap between prokaryotes and eukaryotes.</title>
        <authorList>
            <person name="Spang A."/>
            <person name="Saw J.H."/>
            <person name="Jorgensen S.L."/>
            <person name="Zaremba-Niedzwiedzka K."/>
            <person name="Martijn J."/>
            <person name="Lind A.E."/>
            <person name="van Eijk R."/>
            <person name="Schleper C."/>
            <person name="Guy L."/>
            <person name="Ettema T.J."/>
        </authorList>
    </citation>
    <scope>NUCLEOTIDE SEQUENCE</scope>
</reference>
<dbReference type="EMBL" id="LAZR01000584">
    <property type="protein sequence ID" value="KKN63639.1"/>
    <property type="molecule type" value="Genomic_DNA"/>
</dbReference>
<dbReference type="Gene3D" id="3.40.50.970">
    <property type="match status" value="1"/>
</dbReference>
<name>A0A0F9S9C0_9ZZZZ</name>
<dbReference type="SUPFAM" id="SSF52518">
    <property type="entry name" value="Thiamin diphosphate-binding fold (THDP-binding)"/>
    <property type="match status" value="1"/>
</dbReference>
<protein>
    <submittedName>
        <fullName evidence="1">Uncharacterized protein</fullName>
    </submittedName>
</protein>
<organism evidence="1">
    <name type="scientific">marine sediment metagenome</name>
    <dbReference type="NCBI Taxonomy" id="412755"/>
    <lineage>
        <taxon>unclassified sequences</taxon>
        <taxon>metagenomes</taxon>
        <taxon>ecological metagenomes</taxon>
    </lineage>
</organism>
<dbReference type="InterPro" id="IPR029061">
    <property type="entry name" value="THDP-binding"/>
</dbReference>
<dbReference type="AlphaFoldDB" id="A0A0F9S9C0"/>